<keyword evidence="5 7" id="KW-0694">RNA-binding</keyword>
<reference evidence="10" key="1">
    <citation type="submission" date="2021-02" db="EMBL/GenBank/DDBJ databases">
        <title>Psilocybe cubensis genome.</title>
        <authorList>
            <person name="Mckernan K.J."/>
            <person name="Crawford S."/>
            <person name="Trippe A."/>
            <person name="Kane L.T."/>
            <person name="Mclaughlin S."/>
        </authorList>
    </citation>
    <scope>NUCLEOTIDE SEQUENCE [LARGE SCALE GENOMIC DNA]</scope>
    <source>
        <strain evidence="10">MGC-MH-2018</strain>
    </source>
</reference>
<evidence type="ECO:0000256" key="2">
    <source>
        <dbReference type="ARBA" id="ARBA00004604"/>
    </source>
</evidence>
<dbReference type="PROSITE" id="PS50102">
    <property type="entry name" value="RRM"/>
    <property type="match status" value="1"/>
</dbReference>
<dbReference type="EMBL" id="JAFIQS010000010">
    <property type="protein sequence ID" value="KAG5165280.1"/>
    <property type="molecule type" value="Genomic_DNA"/>
</dbReference>
<feature type="region of interest" description="Disordered" evidence="8">
    <location>
        <begin position="226"/>
        <end position="258"/>
    </location>
</feature>
<feature type="compositionally biased region" description="Polar residues" evidence="8">
    <location>
        <begin position="65"/>
        <end position="74"/>
    </location>
</feature>
<keyword evidence="6" id="KW-0539">Nucleus</keyword>
<proteinExistence type="inferred from homology"/>
<protein>
    <recommendedName>
        <fullName evidence="4">Nucleolar protein 12</fullName>
    </recommendedName>
</protein>
<evidence type="ECO:0000256" key="7">
    <source>
        <dbReference type="PROSITE-ProRule" id="PRU00176"/>
    </source>
</evidence>
<comment type="caution">
    <text evidence="10">The sequence shown here is derived from an EMBL/GenBank/DDBJ whole genome shotgun (WGS) entry which is preliminary data.</text>
</comment>
<evidence type="ECO:0000256" key="1">
    <source>
        <dbReference type="ARBA" id="ARBA00002475"/>
    </source>
</evidence>
<evidence type="ECO:0000313" key="10">
    <source>
        <dbReference type="EMBL" id="KAG5165280.1"/>
    </source>
</evidence>
<dbReference type="OrthoDB" id="442677at2759"/>
<feature type="compositionally biased region" description="Acidic residues" evidence="8">
    <location>
        <begin position="104"/>
        <end position="114"/>
    </location>
</feature>
<feature type="domain" description="RRM" evidence="9">
    <location>
        <begin position="383"/>
        <end position="487"/>
    </location>
</feature>
<feature type="region of interest" description="Disordered" evidence="8">
    <location>
        <begin position="26"/>
        <end position="175"/>
    </location>
</feature>
<evidence type="ECO:0000256" key="6">
    <source>
        <dbReference type="ARBA" id="ARBA00023242"/>
    </source>
</evidence>
<dbReference type="InterPro" id="IPR012677">
    <property type="entry name" value="Nucleotide-bd_a/b_plait_sf"/>
</dbReference>
<dbReference type="SUPFAM" id="SSF54928">
    <property type="entry name" value="RNA-binding domain, RBD"/>
    <property type="match status" value="1"/>
</dbReference>
<feature type="compositionally biased region" description="Basic and acidic residues" evidence="8">
    <location>
        <begin position="247"/>
        <end position="258"/>
    </location>
</feature>
<feature type="compositionally biased region" description="Basic and acidic residues" evidence="8">
    <location>
        <begin position="47"/>
        <end position="59"/>
    </location>
</feature>
<dbReference type="InterPro" id="IPR000504">
    <property type="entry name" value="RRM_dom"/>
</dbReference>
<dbReference type="PANTHER" id="PTHR23236:SF25">
    <property type="entry name" value="RNA-BINDING PROTEIN 34"/>
    <property type="match status" value="1"/>
</dbReference>
<evidence type="ECO:0000256" key="4">
    <source>
        <dbReference type="ARBA" id="ARBA00015520"/>
    </source>
</evidence>
<evidence type="ECO:0000259" key="9">
    <source>
        <dbReference type="PROSITE" id="PS50102"/>
    </source>
</evidence>
<feature type="compositionally biased region" description="Basic residues" evidence="8">
    <location>
        <begin position="155"/>
        <end position="164"/>
    </location>
</feature>
<feature type="compositionally biased region" description="Basic residues" evidence="8">
    <location>
        <begin position="87"/>
        <end position="97"/>
    </location>
</feature>
<accession>A0A8H7XP89</accession>
<dbReference type="SMART" id="SM00360">
    <property type="entry name" value="RRM"/>
    <property type="match status" value="1"/>
</dbReference>
<feature type="compositionally biased region" description="Basic and acidic residues" evidence="8">
    <location>
        <begin position="75"/>
        <end position="85"/>
    </location>
</feature>
<sequence length="574" mass="63865">MSLSSLLLGQTKTLIDKELDSLFQNPVVKPAIPGPSKSTPTPVKKRKLDDVKEELDSSVKRVKSSIKTSDSNTNDVEKPKPEAKVVKIQKPKKAGKGKAKEIEPDATDSEDDEKLEAAYLKGQAASKTGDKEVVSEEEDEEDVDPSTLVHESIKKSNKKSRAPKVKYAPSEETPELRDQRTVFVGNLPLDVASKKPLSKQLQRHILSFLPTAKIESIRFRSIPFQAPTTKLPTSDDESNISKPKSAAKKETRQHIKDRTSTWRSTLDEKDEDGLQKDEKRFLNPSQKKKIAFINHEFHSTADSVNAYIVFAHPPNLEGRPANLPPPPPTMDPYEAARLAAKKCNNTLFMKRMLRVDLVGENAHGKADNEAVKAPANLGTDPRLSVFVGNLDFASKEEDLRVFFEGVVSTERGPPPPLQEQDGEDTASKKPATWVTGVRIVRDKDSQLGKGFAYVQFADRECVDEILALEETKLKFAKRKLRVQRCKIGGKQAPQSKAFSTATAIEIPKGDPRLGERLHGLPKEERKQLKSSDADRVARRLAKKKARNAMKPSVGKMAKRKGGKDRKDRKRVRSS</sequence>
<feature type="compositionally biased region" description="Basic and acidic residues" evidence="8">
    <location>
        <begin position="509"/>
        <end position="537"/>
    </location>
</feature>
<comment type="function">
    <text evidence="1">Involved in pre-25S rRNA processing.</text>
</comment>
<feature type="compositionally biased region" description="Basic residues" evidence="8">
    <location>
        <begin position="538"/>
        <end position="547"/>
    </location>
</feature>
<gene>
    <name evidence="10" type="ORF">JR316_009976</name>
</gene>
<evidence type="ECO:0000256" key="3">
    <source>
        <dbReference type="ARBA" id="ARBA00007077"/>
    </source>
</evidence>
<organism evidence="10">
    <name type="scientific">Psilocybe cubensis</name>
    <name type="common">Psychedelic mushroom</name>
    <name type="synonym">Stropharia cubensis</name>
    <dbReference type="NCBI Taxonomy" id="181762"/>
    <lineage>
        <taxon>Eukaryota</taxon>
        <taxon>Fungi</taxon>
        <taxon>Dikarya</taxon>
        <taxon>Basidiomycota</taxon>
        <taxon>Agaricomycotina</taxon>
        <taxon>Agaricomycetes</taxon>
        <taxon>Agaricomycetidae</taxon>
        <taxon>Agaricales</taxon>
        <taxon>Agaricineae</taxon>
        <taxon>Strophariaceae</taxon>
        <taxon>Psilocybe</taxon>
    </lineage>
</organism>
<feature type="region of interest" description="Disordered" evidence="8">
    <location>
        <begin position="407"/>
        <end position="430"/>
    </location>
</feature>
<name>A0A8H7XP89_PSICU</name>
<feature type="compositionally biased region" description="Basic residues" evidence="8">
    <location>
        <begin position="556"/>
        <end position="574"/>
    </location>
</feature>
<comment type="subcellular location">
    <subcellularLocation>
        <location evidence="2">Nucleus</location>
        <location evidence="2">Nucleolus</location>
    </subcellularLocation>
</comment>
<evidence type="ECO:0000256" key="5">
    <source>
        <dbReference type="ARBA" id="ARBA00022884"/>
    </source>
</evidence>
<feature type="compositionally biased region" description="Acidic residues" evidence="8">
    <location>
        <begin position="135"/>
        <end position="144"/>
    </location>
</feature>
<feature type="region of interest" description="Disordered" evidence="8">
    <location>
        <begin position="509"/>
        <end position="574"/>
    </location>
</feature>
<evidence type="ECO:0000256" key="8">
    <source>
        <dbReference type="SAM" id="MobiDB-lite"/>
    </source>
</evidence>
<dbReference type="InterPro" id="IPR035979">
    <property type="entry name" value="RBD_domain_sf"/>
</dbReference>
<dbReference type="GO" id="GO:0000463">
    <property type="term" value="P:maturation of LSU-rRNA from tricistronic rRNA transcript (SSU-rRNA, 5.8S rRNA, LSU-rRNA)"/>
    <property type="evidence" value="ECO:0007669"/>
    <property type="project" value="TreeGrafter"/>
</dbReference>
<dbReference type="AlphaFoldDB" id="A0A8H7XP89"/>
<dbReference type="GO" id="GO:0019843">
    <property type="term" value="F:rRNA binding"/>
    <property type="evidence" value="ECO:0007669"/>
    <property type="project" value="TreeGrafter"/>
</dbReference>
<dbReference type="GO" id="GO:0005730">
    <property type="term" value="C:nucleolus"/>
    <property type="evidence" value="ECO:0007669"/>
    <property type="project" value="UniProtKB-SubCell"/>
</dbReference>
<comment type="similarity">
    <text evidence="3">Belongs to the RRM RBM34 family.</text>
</comment>
<dbReference type="PANTHER" id="PTHR23236">
    <property type="entry name" value="EUKARYOTIC TRANSLATION INITIATION FACTOR 4B/4H"/>
    <property type="match status" value="1"/>
</dbReference>
<dbReference type="Gene3D" id="3.30.70.330">
    <property type="match status" value="2"/>
</dbReference>